<keyword evidence="2" id="KW-1185">Reference proteome</keyword>
<evidence type="ECO:0000313" key="2">
    <source>
        <dbReference type="Proteomes" id="UP000799302"/>
    </source>
</evidence>
<gene>
    <name evidence="1" type="ORF">BT63DRAFT_454841</name>
</gene>
<evidence type="ECO:0000313" key="1">
    <source>
        <dbReference type="EMBL" id="KAF2670654.1"/>
    </source>
</evidence>
<sequence>MKSLHMIGPKRNRKAGPTPLLHIAIGNSLSGCSFCGAGTQYYRYTPSIHTTGFLDASWTFDGEPSDYCHEPGYEEARGLCDMCEALRIMLLHRHSYSESLRLSKPLLKRVRDE</sequence>
<accession>A0A6A6UIE8</accession>
<protein>
    <submittedName>
        <fullName evidence="1">Uncharacterized protein</fullName>
    </submittedName>
</protein>
<name>A0A6A6UIE8_9PEZI</name>
<dbReference type="AlphaFoldDB" id="A0A6A6UIE8"/>
<reference evidence="1" key="1">
    <citation type="journal article" date="2020" name="Stud. Mycol.">
        <title>101 Dothideomycetes genomes: a test case for predicting lifestyles and emergence of pathogens.</title>
        <authorList>
            <person name="Haridas S."/>
            <person name="Albert R."/>
            <person name="Binder M."/>
            <person name="Bloem J."/>
            <person name="Labutti K."/>
            <person name="Salamov A."/>
            <person name="Andreopoulos B."/>
            <person name="Baker S."/>
            <person name="Barry K."/>
            <person name="Bills G."/>
            <person name="Bluhm B."/>
            <person name="Cannon C."/>
            <person name="Castanera R."/>
            <person name="Culley D."/>
            <person name="Daum C."/>
            <person name="Ezra D."/>
            <person name="Gonzalez J."/>
            <person name="Henrissat B."/>
            <person name="Kuo A."/>
            <person name="Liang C."/>
            <person name="Lipzen A."/>
            <person name="Lutzoni F."/>
            <person name="Magnuson J."/>
            <person name="Mondo S."/>
            <person name="Nolan M."/>
            <person name="Ohm R."/>
            <person name="Pangilinan J."/>
            <person name="Park H.-J."/>
            <person name="Ramirez L."/>
            <person name="Alfaro M."/>
            <person name="Sun H."/>
            <person name="Tritt A."/>
            <person name="Yoshinaga Y."/>
            <person name="Zwiers L.-H."/>
            <person name="Turgeon B."/>
            <person name="Goodwin S."/>
            <person name="Spatafora J."/>
            <person name="Crous P."/>
            <person name="Grigoriev I."/>
        </authorList>
    </citation>
    <scope>NUCLEOTIDE SEQUENCE</scope>
    <source>
        <strain evidence="1">CBS 115976</strain>
    </source>
</reference>
<proteinExistence type="predicted"/>
<dbReference type="EMBL" id="MU004234">
    <property type="protein sequence ID" value="KAF2670654.1"/>
    <property type="molecule type" value="Genomic_DNA"/>
</dbReference>
<dbReference type="PROSITE" id="PS51257">
    <property type="entry name" value="PROKAR_LIPOPROTEIN"/>
    <property type="match status" value="1"/>
</dbReference>
<dbReference type="Proteomes" id="UP000799302">
    <property type="component" value="Unassembled WGS sequence"/>
</dbReference>
<organism evidence="1 2">
    <name type="scientific">Microthyrium microscopicum</name>
    <dbReference type="NCBI Taxonomy" id="703497"/>
    <lineage>
        <taxon>Eukaryota</taxon>
        <taxon>Fungi</taxon>
        <taxon>Dikarya</taxon>
        <taxon>Ascomycota</taxon>
        <taxon>Pezizomycotina</taxon>
        <taxon>Dothideomycetes</taxon>
        <taxon>Dothideomycetes incertae sedis</taxon>
        <taxon>Microthyriales</taxon>
        <taxon>Microthyriaceae</taxon>
        <taxon>Microthyrium</taxon>
    </lineage>
</organism>